<dbReference type="Pfam" id="PF13287">
    <property type="entry name" value="Fn3_assoc"/>
    <property type="match status" value="1"/>
</dbReference>
<dbReference type="SUPFAM" id="SSF51445">
    <property type="entry name" value="(Trans)glycosidases"/>
    <property type="match status" value="1"/>
</dbReference>
<comment type="similarity">
    <text evidence="2">Belongs to the glycosyl hydrolase 20 family.</text>
</comment>
<dbReference type="Proteomes" id="UP001219389">
    <property type="component" value="Unassembled WGS sequence"/>
</dbReference>
<dbReference type="Gene3D" id="2.60.120.260">
    <property type="entry name" value="Galactose-binding domain-like"/>
    <property type="match status" value="1"/>
</dbReference>
<feature type="signal peptide" evidence="7">
    <location>
        <begin position="1"/>
        <end position="20"/>
    </location>
</feature>
<keyword evidence="5" id="KW-0326">Glycosidase</keyword>
<dbReference type="STRING" id="28116.Bovatus_04570"/>
<dbReference type="SUPFAM" id="SSF55545">
    <property type="entry name" value="beta-N-acetylhexosaminidase-like domain"/>
    <property type="match status" value="1"/>
</dbReference>
<keyword evidence="4 10" id="KW-0378">Hydrolase</keyword>
<dbReference type="Gene3D" id="3.30.379.10">
    <property type="entry name" value="Chitobiase/beta-hexosaminidase domain 2-like"/>
    <property type="match status" value="1"/>
</dbReference>
<dbReference type="InterPro" id="IPR029018">
    <property type="entry name" value="Hex-like_dom2"/>
</dbReference>
<dbReference type="Gene3D" id="3.20.20.80">
    <property type="entry name" value="Glycosidases"/>
    <property type="match status" value="1"/>
</dbReference>
<dbReference type="Pfam" id="PF02838">
    <property type="entry name" value="Glyco_hydro_20b"/>
    <property type="match status" value="1"/>
</dbReference>
<evidence type="ECO:0000313" key="11">
    <source>
        <dbReference type="EMBL" id="MDC2745037.1"/>
    </source>
</evidence>
<evidence type="ECO:0000256" key="7">
    <source>
        <dbReference type="SAM" id="SignalP"/>
    </source>
</evidence>
<dbReference type="RefSeq" id="WP_004309847.1">
    <property type="nucleotide sequence ID" value="NZ_CAXTIO010000002.1"/>
</dbReference>
<comment type="catalytic activity">
    <reaction evidence="1">
        <text>Hydrolysis of terminal non-reducing N-acetyl-D-hexosamine residues in N-acetyl-beta-D-hexosaminides.</text>
        <dbReference type="EC" id="3.2.1.52"/>
    </reaction>
</comment>
<dbReference type="EMBL" id="JAQNZF010000043">
    <property type="protein sequence ID" value="MDC2745037.1"/>
    <property type="molecule type" value="Genomic_DNA"/>
</dbReference>
<dbReference type="PRINTS" id="PR00738">
    <property type="entry name" value="GLHYDRLASE20"/>
</dbReference>
<dbReference type="GO" id="GO:0016020">
    <property type="term" value="C:membrane"/>
    <property type="evidence" value="ECO:0007669"/>
    <property type="project" value="TreeGrafter"/>
</dbReference>
<accession>A0A139L6J5</accession>
<evidence type="ECO:0000259" key="9">
    <source>
        <dbReference type="Pfam" id="PF02838"/>
    </source>
</evidence>
<evidence type="ECO:0000256" key="1">
    <source>
        <dbReference type="ARBA" id="ARBA00001231"/>
    </source>
</evidence>
<protein>
    <recommendedName>
        <fullName evidence="3">beta-N-acetylhexosaminidase</fullName>
        <ecNumber evidence="3">3.2.1.52</ecNumber>
    </recommendedName>
</protein>
<evidence type="ECO:0000313" key="10">
    <source>
        <dbReference type="EMBL" id="KAA4664046.1"/>
    </source>
</evidence>
<proteinExistence type="inferred from homology"/>
<evidence type="ECO:0000256" key="3">
    <source>
        <dbReference type="ARBA" id="ARBA00012663"/>
    </source>
</evidence>
<organism evidence="10 12">
    <name type="scientific">Bacteroides ovatus</name>
    <dbReference type="NCBI Taxonomy" id="28116"/>
    <lineage>
        <taxon>Bacteria</taxon>
        <taxon>Pseudomonadati</taxon>
        <taxon>Bacteroidota</taxon>
        <taxon>Bacteroidia</taxon>
        <taxon>Bacteroidales</taxon>
        <taxon>Bacteroidaceae</taxon>
        <taxon>Bacteroides</taxon>
    </lineage>
</organism>
<dbReference type="Pfam" id="PF00728">
    <property type="entry name" value="Glyco_hydro_20"/>
    <property type="match status" value="1"/>
</dbReference>
<dbReference type="InterPro" id="IPR025705">
    <property type="entry name" value="Beta_hexosaminidase_sua/sub"/>
</dbReference>
<comment type="caution">
    <text evidence="10">The sequence shown here is derived from an EMBL/GenBank/DDBJ whole genome shotgun (WGS) entry which is preliminary data.</text>
</comment>
<dbReference type="PANTHER" id="PTHR22600">
    <property type="entry name" value="BETA-HEXOSAMINIDASE"/>
    <property type="match status" value="1"/>
</dbReference>
<dbReference type="GO" id="GO:0004563">
    <property type="term" value="F:beta-N-acetylhexosaminidase activity"/>
    <property type="evidence" value="ECO:0007669"/>
    <property type="project" value="UniProtKB-EC"/>
</dbReference>
<dbReference type="EMBL" id="VWFO01000013">
    <property type="protein sequence ID" value="KAA4664046.1"/>
    <property type="molecule type" value="Genomic_DNA"/>
</dbReference>
<name>A0A139L6J5_BACOV</name>
<feature type="chain" id="PRO_5042681884" description="beta-N-acetylhexosaminidase" evidence="7">
    <location>
        <begin position="21"/>
        <end position="809"/>
    </location>
</feature>
<dbReference type="GO" id="GO:0005975">
    <property type="term" value="P:carbohydrate metabolic process"/>
    <property type="evidence" value="ECO:0007669"/>
    <property type="project" value="InterPro"/>
</dbReference>
<dbReference type="InterPro" id="IPR015882">
    <property type="entry name" value="HEX_bac_N"/>
</dbReference>
<evidence type="ECO:0000259" key="8">
    <source>
        <dbReference type="Pfam" id="PF00728"/>
    </source>
</evidence>
<dbReference type="GO" id="GO:0030203">
    <property type="term" value="P:glycosaminoglycan metabolic process"/>
    <property type="evidence" value="ECO:0007669"/>
    <property type="project" value="TreeGrafter"/>
</dbReference>
<feature type="active site" description="Proton donor" evidence="6">
    <location>
        <position position="342"/>
    </location>
</feature>
<evidence type="ECO:0000256" key="5">
    <source>
        <dbReference type="ARBA" id="ARBA00023295"/>
    </source>
</evidence>
<feature type="domain" description="Beta-hexosaminidase bacterial type N-terminal" evidence="9">
    <location>
        <begin position="29"/>
        <end position="160"/>
    </location>
</feature>
<keyword evidence="7" id="KW-0732">Signal</keyword>
<dbReference type="InterPro" id="IPR015883">
    <property type="entry name" value="Glyco_hydro_20_cat"/>
</dbReference>
<reference evidence="11" key="2">
    <citation type="submission" date="2022-10" db="EMBL/GenBank/DDBJ databases">
        <title>Human gut microbiome strain richness.</title>
        <authorList>
            <person name="Chen-Liaw A."/>
        </authorList>
    </citation>
    <scope>NUCLEOTIDE SEQUENCE</scope>
    <source>
        <strain evidence="11">BSD2780120875st1_E1_BSD2780120875_150330</strain>
    </source>
</reference>
<evidence type="ECO:0000256" key="4">
    <source>
        <dbReference type="ARBA" id="ARBA00022801"/>
    </source>
</evidence>
<evidence type="ECO:0000256" key="2">
    <source>
        <dbReference type="ARBA" id="ARBA00006285"/>
    </source>
</evidence>
<feature type="domain" description="Glycoside hydrolase family 20 catalytic" evidence="8">
    <location>
        <begin position="164"/>
        <end position="525"/>
    </location>
</feature>
<dbReference type="EC" id="3.2.1.52" evidence="3"/>
<evidence type="ECO:0000256" key="6">
    <source>
        <dbReference type="PIRSR" id="PIRSR625705-1"/>
    </source>
</evidence>
<dbReference type="InterPro" id="IPR017853">
    <property type="entry name" value="GH"/>
</dbReference>
<dbReference type="InterPro" id="IPR026876">
    <property type="entry name" value="Fn3_assoc_repeat"/>
</dbReference>
<evidence type="ECO:0000313" key="12">
    <source>
        <dbReference type="Proteomes" id="UP000435985"/>
    </source>
</evidence>
<dbReference type="Proteomes" id="UP000435985">
    <property type="component" value="Unassembled WGS sequence"/>
</dbReference>
<dbReference type="AlphaFoldDB" id="A0A139L6J5"/>
<reference evidence="10 12" key="1">
    <citation type="journal article" date="2019" name="Nat. Med.">
        <title>A library of human gut bacterial isolates paired with longitudinal multiomics data enables mechanistic microbiome research.</title>
        <authorList>
            <person name="Poyet M."/>
            <person name="Groussin M."/>
            <person name="Gibbons S.M."/>
            <person name="Avila-Pacheco J."/>
            <person name="Jiang X."/>
            <person name="Kearney S.M."/>
            <person name="Perrotta A.R."/>
            <person name="Berdy B."/>
            <person name="Zhao S."/>
            <person name="Lieberman T.D."/>
            <person name="Swanson P.K."/>
            <person name="Smith M."/>
            <person name="Roesemann S."/>
            <person name="Alexander J.E."/>
            <person name="Rich S.A."/>
            <person name="Livny J."/>
            <person name="Vlamakis H."/>
            <person name="Clish C."/>
            <person name="Bullock K."/>
            <person name="Deik A."/>
            <person name="Scott J."/>
            <person name="Pierce K.A."/>
            <person name="Xavier R.J."/>
            <person name="Alm E.J."/>
        </authorList>
    </citation>
    <scope>NUCLEOTIDE SEQUENCE [LARGE SCALE GENOMIC DNA]</scope>
    <source>
        <strain evidence="10 12">BIOML-A14</strain>
    </source>
</reference>
<dbReference type="PANTHER" id="PTHR22600:SF57">
    <property type="entry name" value="BETA-N-ACETYLHEXOSAMINIDASE"/>
    <property type="match status" value="1"/>
</dbReference>
<dbReference type="CDD" id="cd06563">
    <property type="entry name" value="GH20_chitobiase-like"/>
    <property type="match status" value="1"/>
</dbReference>
<sequence>MKKSISLLLLSLLMITPSCQKTKEAANEYNIVPKPNQILPQEGRFELNNKVCLVVPSDAPEVKSIADSLAEQLKLTAGISLKEAESADGKTAISFVVQEGMPKEGYKLSVTPSLITLTASQPNGFFYGVQTLYQLLPPAIYGKQLDKKADWSVPAVEIEDSPRFVHRGLMLDVCRHYVPIDYIYKFIDLLAMNKMNVFHWHLTDDQGWRIEIKKYPKLTGIGSKREKTLVDYYYVNYPQVFDGKEHGGYYTQEQIKDVVAYAASKYINVVPEIEMPGHALAALAAYPELSCDSTQTYKVSPTWGVFEQVFCPSETTFKFFEGVMDEVIELFPSEYIHIGGDECPKTAWKNSAFCQQLIRQLGLKDDTTPSKIDGIKHSKEDKLQSYFVTRMEKYLNSKGKNIIGWDEILEGGLAPNATVMSWRGVEGGMNAAKAGHNAIMTPSPYVYLDYYQEEPEIAPTTIGGYNTLKKTYSYNPVPDDADELAKKHIIGIQGNIWREYMQTSERTDYQAFPRAMAIAETAWTQNANKDWKNFCERMVTEFERLKVMNTQPCLNFYDVNINTHADENGPLMVLLESFYPNAEIRYTTDGSEPSKVSILYEKPFVLEGNIDLKAAAFKDGKMLGKVAHKPLYGNLLTGKSYTVNYTMGWTGDIFDENDVLGADKTTFGLTNGKRGNNASYTPWCSFGIVEGKDLEFIVHLDKPTQVSKVIFGSLFNPAMRILPAEGVAVEVSADGKQYTRIAEKALKHDYPETGRIAFTDSIEFEPAQATFLKVKIKNGGTLRNGVNFEKNNGPEIIPAELWIDEIEAY</sequence>
<gene>
    <name evidence="10" type="ORF">F3B98_12490</name>
    <name evidence="11" type="ORF">PO382_22805</name>
</gene>